<dbReference type="Pfam" id="PF10200">
    <property type="entry name" value="Ndufs5"/>
    <property type="match status" value="1"/>
</dbReference>
<evidence type="ECO:0000256" key="10">
    <source>
        <dbReference type="ARBA" id="ARBA00022982"/>
    </source>
</evidence>
<keyword evidence="7" id="KW-0813">Transport</keyword>
<evidence type="ECO:0000256" key="16">
    <source>
        <dbReference type="PIRSR" id="PIRSR619342-50"/>
    </source>
</evidence>
<accession>A0A9P9HAC0</accession>
<comment type="subunit">
    <text evidence="5">Mammalian complex I is composed of 45 different subunits. This is a component of the iron-sulfur (IP) fragment of the enzyme.</text>
</comment>
<evidence type="ECO:0000256" key="15">
    <source>
        <dbReference type="ARBA" id="ARBA00032739"/>
    </source>
</evidence>
<dbReference type="AlphaFoldDB" id="A0A9P9HAC0"/>
<evidence type="ECO:0000256" key="3">
    <source>
        <dbReference type="ARBA" id="ARBA00004637"/>
    </source>
</evidence>
<evidence type="ECO:0000256" key="12">
    <source>
        <dbReference type="ARBA" id="ARBA00023136"/>
    </source>
</evidence>
<dbReference type="PANTHER" id="PTHR15224:SF1">
    <property type="entry name" value="NADH DEHYDROGENASE [UBIQUINONE] IRON-SULFUR PROTEIN 5"/>
    <property type="match status" value="1"/>
</dbReference>
<evidence type="ECO:0000313" key="17">
    <source>
        <dbReference type="EMBL" id="KAH7253975.1"/>
    </source>
</evidence>
<dbReference type="OrthoDB" id="9992197at2759"/>
<feature type="disulfide bond" evidence="16">
    <location>
        <begin position="129"/>
        <end position="165"/>
    </location>
</feature>
<reference evidence="17" key="1">
    <citation type="journal article" date="2021" name="Nat. Commun.">
        <title>Genetic determinants of endophytism in the Arabidopsis root mycobiome.</title>
        <authorList>
            <person name="Mesny F."/>
            <person name="Miyauchi S."/>
            <person name="Thiergart T."/>
            <person name="Pickel B."/>
            <person name="Atanasova L."/>
            <person name="Karlsson M."/>
            <person name="Huettel B."/>
            <person name="Barry K.W."/>
            <person name="Haridas S."/>
            <person name="Chen C."/>
            <person name="Bauer D."/>
            <person name="Andreopoulos W."/>
            <person name="Pangilinan J."/>
            <person name="LaButti K."/>
            <person name="Riley R."/>
            <person name="Lipzen A."/>
            <person name="Clum A."/>
            <person name="Drula E."/>
            <person name="Henrissat B."/>
            <person name="Kohler A."/>
            <person name="Grigoriev I.V."/>
            <person name="Martin F.M."/>
            <person name="Hacquard S."/>
        </authorList>
    </citation>
    <scope>NUCLEOTIDE SEQUENCE</scope>
    <source>
        <strain evidence="17">MPI-CAGE-AT-0023</strain>
    </source>
</reference>
<comment type="subcellular location">
    <subcellularLocation>
        <location evidence="3">Mitochondrion inner membrane</location>
        <topology evidence="3">Peripheral membrane protein</topology>
    </subcellularLocation>
    <subcellularLocation>
        <location evidence="2">Mitochondrion intermembrane space</location>
    </subcellularLocation>
</comment>
<keyword evidence="9" id="KW-0999">Mitochondrion inner membrane</keyword>
<sequence>MLVSQLQLTKWQVTLVLNRVDKVRVRCIPLGRELQPQLLRHTRIYVAGCSSVIFSEPTGSTSPSNPRAPICYSAKVRVNSRAGSTSRLQRQTNRDSTIRHCPTRAKPRHILNWLKMASGYGMNGGVGRCFPFWQEVMGCYVVNTTAADDSGKKKCGLVLEDYYECLHHKKEHARALAMQAAYARSESATARDDAPSVKQIRSLGLIDKEEDTKKVLGQS</sequence>
<evidence type="ECO:0000256" key="6">
    <source>
        <dbReference type="ARBA" id="ARBA00013482"/>
    </source>
</evidence>
<evidence type="ECO:0000256" key="11">
    <source>
        <dbReference type="ARBA" id="ARBA00023128"/>
    </source>
</evidence>
<evidence type="ECO:0000256" key="9">
    <source>
        <dbReference type="ARBA" id="ARBA00022792"/>
    </source>
</evidence>
<dbReference type="GO" id="GO:0005758">
    <property type="term" value="C:mitochondrial intermembrane space"/>
    <property type="evidence" value="ECO:0007669"/>
    <property type="project" value="UniProtKB-SubCell"/>
</dbReference>
<comment type="caution">
    <text evidence="17">The sequence shown here is derived from an EMBL/GenBank/DDBJ whole genome shotgun (WGS) entry which is preliminary data.</text>
</comment>
<protein>
    <recommendedName>
        <fullName evidence="6">NADH dehydrogenase [ubiquinone] iron-sulfur protein 5</fullName>
    </recommendedName>
    <alternativeName>
        <fullName evidence="14">Complex I-15 kDa</fullName>
    </alternativeName>
    <alternativeName>
        <fullName evidence="15">NADH-ubiquinone oxidoreductase 15 kDa subunit</fullName>
    </alternativeName>
</protein>
<keyword evidence="13 16" id="KW-1015">Disulfide bond</keyword>
<keyword evidence="8" id="KW-0679">Respiratory chain</keyword>
<dbReference type="InterPro" id="IPR019342">
    <property type="entry name" value="NADH_UbQ_OxRdtase_FeS-su5"/>
</dbReference>
<organism evidence="17 18">
    <name type="scientific">Fusarium redolens</name>
    <dbReference type="NCBI Taxonomy" id="48865"/>
    <lineage>
        <taxon>Eukaryota</taxon>
        <taxon>Fungi</taxon>
        <taxon>Dikarya</taxon>
        <taxon>Ascomycota</taxon>
        <taxon>Pezizomycotina</taxon>
        <taxon>Sordariomycetes</taxon>
        <taxon>Hypocreomycetidae</taxon>
        <taxon>Hypocreales</taxon>
        <taxon>Nectriaceae</taxon>
        <taxon>Fusarium</taxon>
        <taxon>Fusarium redolens species complex</taxon>
    </lineage>
</organism>
<keyword evidence="18" id="KW-1185">Reference proteome</keyword>
<evidence type="ECO:0000313" key="18">
    <source>
        <dbReference type="Proteomes" id="UP000720189"/>
    </source>
</evidence>
<keyword evidence="11" id="KW-0496">Mitochondrion</keyword>
<evidence type="ECO:0000256" key="14">
    <source>
        <dbReference type="ARBA" id="ARBA00031222"/>
    </source>
</evidence>
<evidence type="ECO:0000256" key="4">
    <source>
        <dbReference type="ARBA" id="ARBA00007372"/>
    </source>
</evidence>
<dbReference type="GeneID" id="70231103"/>
<dbReference type="EMBL" id="JAGMUX010000007">
    <property type="protein sequence ID" value="KAH7253975.1"/>
    <property type="molecule type" value="Genomic_DNA"/>
</dbReference>
<comment type="function">
    <text evidence="1">Accessory subunit of the mitochondrial membrane respiratory chain NADH dehydrogenase (Complex I), that is believed not to be involved in catalysis. Complex I functions in the transfer of electrons from NADH to the respiratory chain. The immediate electron acceptor for the enzyme is believed to be ubiquinone.</text>
</comment>
<evidence type="ECO:0000256" key="2">
    <source>
        <dbReference type="ARBA" id="ARBA00004569"/>
    </source>
</evidence>
<evidence type="ECO:0000256" key="1">
    <source>
        <dbReference type="ARBA" id="ARBA00003195"/>
    </source>
</evidence>
<dbReference type="CDD" id="cd24141">
    <property type="entry name" value="NDUFS5-like"/>
    <property type="match status" value="1"/>
</dbReference>
<dbReference type="RefSeq" id="XP_046050222.1">
    <property type="nucleotide sequence ID" value="XM_046201149.1"/>
</dbReference>
<feature type="disulfide bond" evidence="16">
    <location>
        <begin position="139"/>
        <end position="155"/>
    </location>
</feature>
<evidence type="ECO:0000256" key="13">
    <source>
        <dbReference type="ARBA" id="ARBA00023157"/>
    </source>
</evidence>
<evidence type="ECO:0000256" key="5">
    <source>
        <dbReference type="ARBA" id="ARBA00011261"/>
    </source>
</evidence>
<dbReference type="Proteomes" id="UP000720189">
    <property type="component" value="Unassembled WGS sequence"/>
</dbReference>
<dbReference type="PANTHER" id="PTHR15224">
    <property type="entry name" value="NADH DEHYDROGENASE [UBIQUINONE] IRON-SULFUR PROTEIN 5"/>
    <property type="match status" value="1"/>
</dbReference>
<keyword evidence="10" id="KW-0249">Electron transport</keyword>
<evidence type="ECO:0000256" key="8">
    <source>
        <dbReference type="ARBA" id="ARBA00022660"/>
    </source>
</evidence>
<dbReference type="GO" id="GO:0032981">
    <property type="term" value="P:mitochondrial respiratory chain complex I assembly"/>
    <property type="evidence" value="ECO:0007669"/>
    <property type="project" value="TreeGrafter"/>
</dbReference>
<keyword evidence="12" id="KW-0472">Membrane</keyword>
<dbReference type="GO" id="GO:0005743">
    <property type="term" value="C:mitochondrial inner membrane"/>
    <property type="evidence" value="ECO:0007669"/>
    <property type="project" value="UniProtKB-SubCell"/>
</dbReference>
<comment type="similarity">
    <text evidence="4">Belongs to the complex I NDUFS5 subunit family.</text>
</comment>
<proteinExistence type="inferred from homology"/>
<gene>
    <name evidence="17" type="ORF">BKA55DRAFT_727057</name>
</gene>
<name>A0A9P9HAC0_FUSRE</name>
<evidence type="ECO:0000256" key="7">
    <source>
        <dbReference type="ARBA" id="ARBA00022448"/>
    </source>
</evidence>